<gene>
    <name evidence="2" type="ORF">DF220_05355</name>
</gene>
<evidence type="ECO:0000313" key="2">
    <source>
        <dbReference type="EMBL" id="PWB97318.1"/>
    </source>
</evidence>
<dbReference type="InterPro" id="IPR005025">
    <property type="entry name" value="FMN_Rdtase-like_dom"/>
</dbReference>
<dbReference type="Gene3D" id="3.40.50.360">
    <property type="match status" value="1"/>
</dbReference>
<organism evidence="2 3">
    <name type="scientific">Homoserinimonas hongtaonis</name>
    <dbReference type="NCBI Taxonomy" id="2079791"/>
    <lineage>
        <taxon>Bacteria</taxon>
        <taxon>Bacillati</taxon>
        <taxon>Actinomycetota</taxon>
        <taxon>Actinomycetes</taxon>
        <taxon>Micrococcales</taxon>
        <taxon>Microbacteriaceae</taxon>
        <taxon>Homoserinimonas</taxon>
    </lineage>
</organism>
<dbReference type="PANTHER" id="PTHR30543:SF21">
    <property type="entry name" value="NAD(P)H-DEPENDENT FMN REDUCTASE LOT6"/>
    <property type="match status" value="1"/>
</dbReference>
<dbReference type="Pfam" id="PF03358">
    <property type="entry name" value="FMN_red"/>
    <property type="match status" value="1"/>
</dbReference>
<protein>
    <submittedName>
        <fullName evidence="2">ACP phosphodiesterase</fullName>
    </submittedName>
</protein>
<dbReference type="GO" id="GO:0010181">
    <property type="term" value="F:FMN binding"/>
    <property type="evidence" value="ECO:0007669"/>
    <property type="project" value="TreeGrafter"/>
</dbReference>
<dbReference type="GO" id="GO:0005829">
    <property type="term" value="C:cytosol"/>
    <property type="evidence" value="ECO:0007669"/>
    <property type="project" value="TreeGrafter"/>
</dbReference>
<dbReference type="GO" id="GO:0016491">
    <property type="term" value="F:oxidoreductase activity"/>
    <property type="evidence" value="ECO:0007669"/>
    <property type="project" value="InterPro"/>
</dbReference>
<dbReference type="InterPro" id="IPR050712">
    <property type="entry name" value="NAD(P)H-dep_reductase"/>
</dbReference>
<dbReference type="Proteomes" id="UP000244978">
    <property type="component" value="Unassembled WGS sequence"/>
</dbReference>
<keyword evidence="3" id="KW-1185">Reference proteome</keyword>
<sequence length="200" mass="22013">MSDFTPGQVHHHEPPYTVGVLIGSLATNSINRSLANALIRVAPFEFEFVEIPIGNLPLYSYDYDANYPPEGQALKDAIAGVDSVLFVTPEYNRSIPGPLKNAIDWASRPWGTNSFARKPSAVIGTSPGAIGTAVAQQNLRSVLSFCDSPQMNFPEGYIQYKDGLFTAEGDITDAGTEQFLREFMQSYFQFVTRVLTVIPR</sequence>
<proteinExistence type="predicted"/>
<feature type="domain" description="NADPH-dependent FMN reductase-like" evidence="1">
    <location>
        <begin position="17"/>
        <end position="152"/>
    </location>
</feature>
<dbReference type="InterPro" id="IPR029039">
    <property type="entry name" value="Flavoprotein-like_sf"/>
</dbReference>
<reference evidence="3" key="1">
    <citation type="submission" date="2018-04" db="EMBL/GenBank/DDBJ databases">
        <authorList>
            <person name="Liu S."/>
            <person name="Wang Z."/>
            <person name="Li J."/>
        </authorList>
    </citation>
    <scope>NUCLEOTIDE SEQUENCE [LARGE SCALE GENOMIC DNA]</scope>
    <source>
        <strain evidence="3">S1194</strain>
    </source>
</reference>
<dbReference type="SUPFAM" id="SSF52218">
    <property type="entry name" value="Flavoproteins"/>
    <property type="match status" value="1"/>
</dbReference>
<accession>A0A2U1T0D8</accession>
<dbReference type="PANTHER" id="PTHR30543">
    <property type="entry name" value="CHROMATE REDUCTASE"/>
    <property type="match status" value="1"/>
</dbReference>
<name>A0A2U1T0D8_9MICO</name>
<comment type="caution">
    <text evidence="2">The sequence shown here is derived from an EMBL/GenBank/DDBJ whole genome shotgun (WGS) entry which is preliminary data.</text>
</comment>
<dbReference type="RefSeq" id="WP_108997331.1">
    <property type="nucleotide sequence ID" value="NZ_QEEX01000001.1"/>
</dbReference>
<evidence type="ECO:0000313" key="3">
    <source>
        <dbReference type="Proteomes" id="UP000244978"/>
    </source>
</evidence>
<dbReference type="AlphaFoldDB" id="A0A2U1T0D8"/>
<evidence type="ECO:0000259" key="1">
    <source>
        <dbReference type="Pfam" id="PF03358"/>
    </source>
</evidence>
<dbReference type="EMBL" id="QEEX01000001">
    <property type="protein sequence ID" value="PWB97318.1"/>
    <property type="molecule type" value="Genomic_DNA"/>
</dbReference>